<dbReference type="Gene3D" id="3.90.550.50">
    <property type="match status" value="1"/>
</dbReference>
<keyword evidence="10" id="KW-0325">Glycoprotein</keyword>
<keyword evidence="7 11" id="KW-1133">Transmembrane helix</keyword>
<protein>
    <recommendedName>
        <fullName evidence="11">Hexosyltransferase</fullName>
        <ecNumber evidence="11">2.4.1.-</ecNumber>
    </recommendedName>
</protein>
<dbReference type="InterPro" id="IPR002659">
    <property type="entry name" value="Glyco_trans_31"/>
</dbReference>
<keyword evidence="4" id="KW-0808">Transferase</keyword>
<gene>
    <name evidence="12" type="ORF">LSTR_LSTR007501</name>
</gene>
<evidence type="ECO:0000256" key="11">
    <source>
        <dbReference type="RuleBase" id="RU363063"/>
    </source>
</evidence>
<dbReference type="FunFam" id="3.90.550.50:FF:000001">
    <property type="entry name" value="Hexosyltransferase"/>
    <property type="match status" value="1"/>
</dbReference>
<keyword evidence="5 11" id="KW-0812">Transmembrane</keyword>
<reference evidence="12 13" key="1">
    <citation type="journal article" date="2017" name="Gigascience">
        <title>Genome sequence of the small brown planthopper, Laodelphax striatellus.</title>
        <authorList>
            <person name="Zhu J."/>
            <person name="Jiang F."/>
            <person name="Wang X."/>
            <person name="Yang P."/>
            <person name="Bao Y."/>
            <person name="Zhao W."/>
            <person name="Wang W."/>
            <person name="Lu H."/>
            <person name="Wang Q."/>
            <person name="Cui N."/>
            <person name="Li J."/>
            <person name="Chen X."/>
            <person name="Luo L."/>
            <person name="Yu J."/>
            <person name="Kang L."/>
            <person name="Cui F."/>
        </authorList>
    </citation>
    <scope>NUCLEOTIDE SEQUENCE [LARGE SCALE GENOMIC DNA]</scope>
    <source>
        <strain evidence="12">Lst14</strain>
    </source>
</reference>
<dbReference type="SMR" id="A0A482X525"/>
<keyword evidence="6 11" id="KW-0735">Signal-anchor</keyword>
<evidence type="ECO:0000256" key="7">
    <source>
        <dbReference type="ARBA" id="ARBA00022989"/>
    </source>
</evidence>
<sequence length="408" mass="47789">MTEWHELLIVRVNALLIKYNTLLNVRFRFIVCNLTKYDTMMVWKQFLIFLLILTVIIILIFLEFGENFNSDPFLNYMFLPHREELGLFRTDDDALEAQEGPLINFEDFRYMIDQPCTLIPTFKAVLLITSFAGNVESRSAIRRAYPSSVIEKMGIRRIFLLGKLKEKQSEVTQNAIIHENERYLDILQGNFLEAYRNLTYKHTMGLRWAATKCKDAKFIIKMDDDIVVNLYKLSEIVDENQGRFDMMGYVLEGMKPIRLEANKWFVRPEEFELSSYPKFLSGWLYVTTPDFANCLIKQSSTEKYFWIDDVYVSGILAQKCYVKFQDIREFFTLHSEYYECCIRKNITCNYVAGPNGGDSGLIVKYEKHIRKCSELNCVALKLTRNTCLTQRKIPSIGKGFVELKPIKL</sequence>
<keyword evidence="3 11" id="KW-0328">Glycosyltransferase</keyword>
<evidence type="ECO:0000256" key="6">
    <source>
        <dbReference type="ARBA" id="ARBA00022968"/>
    </source>
</evidence>
<proteinExistence type="inferred from homology"/>
<dbReference type="GO" id="GO:0006493">
    <property type="term" value="P:protein O-linked glycosylation"/>
    <property type="evidence" value="ECO:0007669"/>
    <property type="project" value="TreeGrafter"/>
</dbReference>
<keyword evidence="8 11" id="KW-0333">Golgi apparatus</keyword>
<dbReference type="EMBL" id="QKKF02018119">
    <property type="protein sequence ID" value="RZF40618.1"/>
    <property type="molecule type" value="Genomic_DNA"/>
</dbReference>
<dbReference type="PANTHER" id="PTHR11214">
    <property type="entry name" value="BETA-1,3-N-ACETYLGLUCOSAMINYLTRANSFERASE"/>
    <property type="match status" value="1"/>
</dbReference>
<evidence type="ECO:0000256" key="9">
    <source>
        <dbReference type="ARBA" id="ARBA00023136"/>
    </source>
</evidence>
<evidence type="ECO:0000256" key="1">
    <source>
        <dbReference type="ARBA" id="ARBA00004323"/>
    </source>
</evidence>
<organism evidence="12 13">
    <name type="scientific">Laodelphax striatellus</name>
    <name type="common">Small brown planthopper</name>
    <name type="synonym">Delphax striatella</name>
    <dbReference type="NCBI Taxonomy" id="195883"/>
    <lineage>
        <taxon>Eukaryota</taxon>
        <taxon>Metazoa</taxon>
        <taxon>Ecdysozoa</taxon>
        <taxon>Arthropoda</taxon>
        <taxon>Hexapoda</taxon>
        <taxon>Insecta</taxon>
        <taxon>Pterygota</taxon>
        <taxon>Neoptera</taxon>
        <taxon>Paraneoptera</taxon>
        <taxon>Hemiptera</taxon>
        <taxon>Auchenorrhyncha</taxon>
        <taxon>Fulgoroidea</taxon>
        <taxon>Delphacidae</taxon>
        <taxon>Criomorphinae</taxon>
        <taxon>Laodelphax</taxon>
    </lineage>
</organism>
<dbReference type="STRING" id="195883.A0A482X525"/>
<dbReference type="InParanoid" id="A0A482X525"/>
<keyword evidence="9 11" id="KW-0472">Membrane</keyword>
<evidence type="ECO:0000256" key="4">
    <source>
        <dbReference type="ARBA" id="ARBA00022679"/>
    </source>
</evidence>
<evidence type="ECO:0000256" key="2">
    <source>
        <dbReference type="ARBA" id="ARBA00008661"/>
    </source>
</evidence>
<evidence type="ECO:0000256" key="8">
    <source>
        <dbReference type="ARBA" id="ARBA00023034"/>
    </source>
</evidence>
<dbReference type="Pfam" id="PF01762">
    <property type="entry name" value="Galactosyl_T"/>
    <property type="match status" value="1"/>
</dbReference>
<evidence type="ECO:0000256" key="5">
    <source>
        <dbReference type="ARBA" id="ARBA00022692"/>
    </source>
</evidence>
<dbReference type="PANTHER" id="PTHR11214:SF235">
    <property type="entry name" value="HEXOSYLTRANSFERASE"/>
    <property type="match status" value="1"/>
</dbReference>
<dbReference type="Proteomes" id="UP000291343">
    <property type="component" value="Unassembled WGS sequence"/>
</dbReference>
<evidence type="ECO:0000256" key="10">
    <source>
        <dbReference type="ARBA" id="ARBA00023180"/>
    </source>
</evidence>
<evidence type="ECO:0000256" key="3">
    <source>
        <dbReference type="ARBA" id="ARBA00022676"/>
    </source>
</evidence>
<dbReference type="GO" id="GO:0000139">
    <property type="term" value="C:Golgi membrane"/>
    <property type="evidence" value="ECO:0007669"/>
    <property type="project" value="UniProtKB-SubCell"/>
</dbReference>
<dbReference type="OrthoDB" id="2139606at2759"/>
<dbReference type="AlphaFoldDB" id="A0A482X525"/>
<accession>A0A482X525</accession>
<evidence type="ECO:0000313" key="13">
    <source>
        <dbReference type="Proteomes" id="UP000291343"/>
    </source>
</evidence>
<name>A0A482X525_LAOST</name>
<comment type="similarity">
    <text evidence="2 11">Belongs to the glycosyltransferase 31 family.</text>
</comment>
<evidence type="ECO:0000313" key="12">
    <source>
        <dbReference type="EMBL" id="RZF40618.1"/>
    </source>
</evidence>
<keyword evidence="13" id="KW-1185">Reference proteome</keyword>
<dbReference type="FunCoup" id="A0A482X525">
    <property type="interactions" value="49"/>
</dbReference>
<feature type="transmembrane region" description="Helical" evidence="11">
    <location>
        <begin position="46"/>
        <end position="65"/>
    </location>
</feature>
<comment type="caution">
    <text evidence="12">The sequence shown here is derived from an EMBL/GenBank/DDBJ whole genome shotgun (WGS) entry which is preliminary data.</text>
</comment>
<dbReference type="EC" id="2.4.1.-" evidence="11"/>
<comment type="subcellular location">
    <subcellularLocation>
        <location evidence="1 11">Golgi apparatus membrane</location>
        <topology evidence="1 11">Single-pass type II membrane protein</topology>
    </subcellularLocation>
</comment>
<dbReference type="GO" id="GO:0016758">
    <property type="term" value="F:hexosyltransferase activity"/>
    <property type="evidence" value="ECO:0007669"/>
    <property type="project" value="InterPro"/>
</dbReference>